<evidence type="ECO:0000256" key="5">
    <source>
        <dbReference type="SAM" id="Phobius"/>
    </source>
</evidence>
<protein>
    <recommendedName>
        <fullName evidence="8">Lipoma HMGIC fusion partner-like 3 protein</fullName>
    </recommendedName>
</protein>
<evidence type="ECO:0000256" key="2">
    <source>
        <dbReference type="ARBA" id="ARBA00022692"/>
    </source>
</evidence>
<dbReference type="Pfam" id="PF10242">
    <property type="entry name" value="L_HMGIC_fpl"/>
    <property type="match status" value="1"/>
</dbReference>
<accession>A0AAE0Y5W2</accession>
<dbReference type="GO" id="GO:0005886">
    <property type="term" value="C:plasma membrane"/>
    <property type="evidence" value="ECO:0007669"/>
    <property type="project" value="TreeGrafter"/>
</dbReference>
<feature type="transmembrane region" description="Helical" evidence="5">
    <location>
        <begin position="242"/>
        <end position="265"/>
    </location>
</feature>
<evidence type="ECO:0000256" key="3">
    <source>
        <dbReference type="ARBA" id="ARBA00022989"/>
    </source>
</evidence>
<sequence>MGEGGGCTQEENALTMMKRRGPRPLNDAKNRPDRFSALSAPDLRLARRPFLSRCNLGGSSHSQGIKMMDPKFNPETAKVYHFRYMREYRAVAVLWAVLTIIWCILNVVCFVQPQWIGDTKESPGYGHLGVYAHCKPDEVRPRYVCEGDFTDFDSILNDEFKAATFFCGVSALLMLICVAALMLFFCFKKTAVFVFCGILEVICAIFMFIACVIFPAGWDEPEVKAICGDAGEYDLGDCDIRWAYILAILGIFDAAILAILAFFLASKRAKIEIYSTAGTVTKSELNGYSETVSKKSIPIQPQVVAVPADGDHDRQSEYSRYSQPRVRGGFQL</sequence>
<name>A0AAE0Y5W2_9GAST</name>
<evidence type="ECO:0000256" key="1">
    <source>
        <dbReference type="ARBA" id="ARBA00004141"/>
    </source>
</evidence>
<evidence type="ECO:0008006" key="8">
    <source>
        <dbReference type="Google" id="ProtNLM"/>
    </source>
</evidence>
<organism evidence="6 7">
    <name type="scientific">Elysia crispata</name>
    <name type="common">lettuce slug</name>
    <dbReference type="NCBI Taxonomy" id="231223"/>
    <lineage>
        <taxon>Eukaryota</taxon>
        <taxon>Metazoa</taxon>
        <taxon>Spiralia</taxon>
        <taxon>Lophotrochozoa</taxon>
        <taxon>Mollusca</taxon>
        <taxon>Gastropoda</taxon>
        <taxon>Heterobranchia</taxon>
        <taxon>Euthyneura</taxon>
        <taxon>Panpulmonata</taxon>
        <taxon>Sacoglossa</taxon>
        <taxon>Placobranchoidea</taxon>
        <taxon>Plakobranchidae</taxon>
        <taxon>Elysia</taxon>
    </lineage>
</organism>
<comment type="subcellular location">
    <subcellularLocation>
        <location evidence="1">Membrane</location>
        <topology evidence="1">Multi-pass membrane protein</topology>
    </subcellularLocation>
</comment>
<evidence type="ECO:0000256" key="4">
    <source>
        <dbReference type="ARBA" id="ARBA00023136"/>
    </source>
</evidence>
<dbReference type="AlphaFoldDB" id="A0AAE0Y5W2"/>
<keyword evidence="4 5" id="KW-0472">Membrane</keyword>
<dbReference type="InterPro" id="IPR019372">
    <property type="entry name" value="LHFPL"/>
</dbReference>
<comment type="caution">
    <text evidence="6">The sequence shown here is derived from an EMBL/GenBank/DDBJ whole genome shotgun (WGS) entry which is preliminary data.</text>
</comment>
<evidence type="ECO:0000313" key="7">
    <source>
        <dbReference type="Proteomes" id="UP001283361"/>
    </source>
</evidence>
<dbReference type="PANTHER" id="PTHR12489">
    <property type="entry name" value="LIPOMA HMGIC FUSION PARTNER-LIKE PROTEIN"/>
    <property type="match status" value="1"/>
</dbReference>
<gene>
    <name evidence="6" type="ORF">RRG08_000038</name>
</gene>
<keyword evidence="2 5" id="KW-0812">Transmembrane</keyword>
<feature type="transmembrane region" description="Helical" evidence="5">
    <location>
        <begin position="90"/>
        <end position="113"/>
    </location>
</feature>
<dbReference type="PANTHER" id="PTHR12489:SF1">
    <property type="entry name" value="LP10272P"/>
    <property type="match status" value="1"/>
</dbReference>
<keyword evidence="7" id="KW-1185">Reference proteome</keyword>
<evidence type="ECO:0000313" key="6">
    <source>
        <dbReference type="EMBL" id="KAK3734126.1"/>
    </source>
</evidence>
<dbReference type="Proteomes" id="UP001283361">
    <property type="component" value="Unassembled WGS sequence"/>
</dbReference>
<dbReference type="GO" id="GO:0007605">
    <property type="term" value="P:sensory perception of sound"/>
    <property type="evidence" value="ECO:0007669"/>
    <property type="project" value="TreeGrafter"/>
</dbReference>
<keyword evidence="3 5" id="KW-1133">Transmembrane helix</keyword>
<feature type="transmembrane region" description="Helical" evidence="5">
    <location>
        <begin position="192"/>
        <end position="216"/>
    </location>
</feature>
<feature type="transmembrane region" description="Helical" evidence="5">
    <location>
        <begin position="162"/>
        <end position="185"/>
    </location>
</feature>
<reference evidence="6" key="1">
    <citation type="journal article" date="2023" name="G3 (Bethesda)">
        <title>A reference genome for the long-term kleptoplast-retaining sea slug Elysia crispata morphotype clarki.</title>
        <authorList>
            <person name="Eastman K.E."/>
            <person name="Pendleton A.L."/>
            <person name="Shaikh M.A."/>
            <person name="Suttiyut T."/>
            <person name="Ogas R."/>
            <person name="Tomko P."/>
            <person name="Gavelis G."/>
            <person name="Widhalm J.R."/>
            <person name="Wisecaver J.H."/>
        </authorList>
    </citation>
    <scope>NUCLEOTIDE SEQUENCE</scope>
    <source>
        <strain evidence="6">ECLA1</strain>
    </source>
</reference>
<dbReference type="Gene3D" id="1.20.140.150">
    <property type="match status" value="1"/>
</dbReference>
<dbReference type="EMBL" id="JAWDGP010006861">
    <property type="protein sequence ID" value="KAK3734126.1"/>
    <property type="molecule type" value="Genomic_DNA"/>
</dbReference>
<proteinExistence type="predicted"/>